<dbReference type="OrthoDB" id="177799at2157"/>
<feature type="domain" description="DUF7344" evidence="1">
    <location>
        <begin position="23"/>
        <end position="96"/>
    </location>
</feature>
<evidence type="ECO:0000313" key="2">
    <source>
        <dbReference type="EMBL" id="MXV61392.1"/>
    </source>
</evidence>
<accession>A0A6B0VKT4</accession>
<sequence length="117" mass="13419">MKTDTANVETPNADASLSSNTVFELLLEERRRYALYYLSRKVGAVSLEEIVERIAHTEGEPTRERLEEIALEFHHNHLRKLVDAAVLQYDSETGTLERRSAARVLDPYLELAYVDDL</sequence>
<dbReference type="Proteomes" id="UP000434101">
    <property type="component" value="Unassembled WGS sequence"/>
</dbReference>
<reference evidence="2 3" key="1">
    <citation type="submission" date="2020-01" db="EMBL/GenBank/DDBJ databases">
        <title>Natronorubrum sp. JWXQ-INN 674 isolated from Inner Mongolia Autonomous Region of China.</title>
        <authorList>
            <person name="Xue Q."/>
        </authorList>
    </citation>
    <scope>NUCLEOTIDE SEQUENCE [LARGE SCALE GENOMIC DNA]</scope>
    <source>
        <strain evidence="2 3">JWXQ-INN-674</strain>
    </source>
</reference>
<evidence type="ECO:0000259" key="1">
    <source>
        <dbReference type="Pfam" id="PF24035"/>
    </source>
</evidence>
<dbReference type="Pfam" id="PF24035">
    <property type="entry name" value="DUF7344"/>
    <property type="match status" value="1"/>
</dbReference>
<dbReference type="InterPro" id="IPR055768">
    <property type="entry name" value="DUF7344"/>
</dbReference>
<dbReference type="AlphaFoldDB" id="A0A6B0VKT4"/>
<evidence type="ECO:0000313" key="3">
    <source>
        <dbReference type="Proteomes" id="UP000434101"/>
    </source>
</evidence>
<proteinExistence type="predicted"/>
<name>A0A6B0VKT4_9EURY</name>
<protein>
    <recommendedName>
        <fullName evidence="1">DUF7344 domain-containing protein</fullName>
    </recommendedName>
</protein>
<dbReference type="RefSeq" id="WP_160063237.1">
    <property type="nucleotide sequence ID" value="NZ_WUYX01000019.1"/>
</dbReference>
<organism evidence="2 3">
    <name type="scientific">Natronorubrum halalkaliphilum</name>
    <dbReference type="NCBI Taxonomy" id="2691917"/>
    <lineage>
        <taxon>Archaea</taxon>
        <taxon>Methanobacteriati</taxon>
        <taxon>Methanobacteriota</taxon>
        <taxon>Stenosarchaea group</taxon>
        <taxon>Halobacteria</taxon>
        <taxon>Halobacteriales</taxon>
        <taxon>Natrialbaceae</taxon>
        <taxon>Natronorubrum</taxon>
    </lineage>
</organism>
<dbReference type="EMBL" id="WUYX01000019">
    <property type="protein sequence ID" value="MXV61392.1"/>
    <property type="molecule type" value="Genomic_DNA"/>
</dbReference>
<keyword evidence="3" id="KW-1185">Reference proteome</keyword>
<comment type="caution">
    <text evidence="2">The sequence shown here is derived from an EMBL/GenBank/DDBJ whole genome shotgun (WGS) entry which is preliminary data.</text>
</comment>
<gene>
    <name evidence="2" type="ORF">GS429_04795</name>
</gene>